<sequence>MKEIFMQILLTVSYFQGAFPAQIPWAKPSRLKFSYLHPSFFINLAVTFFFLLIIADMLYSNPPKMFTSHGSTYNTIIYYSRTLSILTISSFYRLTGIFVCSSTIKLFRNLCVIQDKLRTSFLSAPLHHAKLKYIFLIIASVLLLAFSFVTGIREAKSGLYNAVNYTPLSSTVFAGNMSVFTIVVCLLGIVNMGTVIVTLLQVLTFGLWLTETQNWIYMTLLLKVQYFSDVGDQMAVAHMRDKIWMKGTAETKNVAEIAVLQKQNIRESWEMIQTLKIAYETYSKVAGWYLLETIVTAMVCLTGGVSKLIEDPTHLVGGLDVFIVGISISTLCIALGESMKNA</sequence>
<keyword evidence="1" id="KW-0812">Transmembrane</keyword>
<organism evidence="2 3">
    <name type="scientific">Allacma fusca</name>
    <dbReference type="NCBI Taxonomy" id="39272"/>
    <lineage>
        <taxon>Eukaryota</taxon>
        <taxon>Metazoa</taxon>
        <taxon>Ecdysozoa</taxon>
        <taxon>Arthropoda</taxon>
        <taxon>Hexapoda</taxon>
        <taxon>Collembola</taxon>
        <taxon>Symphypleona</taxon>
        <taxon>Sminthuridae</taxon>
        <taxon>Allacma</taxon>
    </lineage>
</organism>
<accession>A0A8J2KHC7</accession>
<feature type="transmembrane region" description="Helical" evidence="1">
    <location>
        <begin position="36"/>
        <end position="59"/>
    </location>
</feature>
<feature type="transmembrane region" description="Helical" evidence="1">
    <location>
        <begin position="172"/>
        <end position="200"/>
    </location>
</feature>
<feature type="transmembrane region" description="Helical" evidence="1">
    <location>
        <begin position="315"/>
        <end position="336"/>
    </location>
</feature>
<proteinExistence type="predicted"/>
<keyword evidence="3" id="KW-1185">Reference proteome</keyword>
<feature type="transmembrane region" description="Helical" evidence="1">
    <location>
        <begin position="286"/>
        <end position="309"/>
    </location>
</feature>
<evidence type="ECO:0000313" key="3">
    <source>
        <dbReference type="Proteomes" id="UP000708208"/>
    </source>
</evidence>
<keyword evidence="1" id="KW-0472">Membrane</keyword>
<reference evidence="2" key="1">
    <citation type="submission" date="2021-06" db="EMBL/GenBank/DDBJ databases">
        <authorList>
            <person name="Hodson N. C."/>
            <person name="Mongue J. A."/>
            <person name="Jaron S. K."/>
        </authorList>
    </citation>
    <scope>NUCLEOTIDE SEQUENCE</scope>
</reference>
<dbReference type="AlphaFoldDB" id="A0A8J2KHC7"/>
<protein>
    <submittedName>
        <fullName evidence="2">Uncharacterized protein</fullName>
    </submittedName>
</protein>
<dbReference type="EMBL" id="CAJVCH010133546">
    <property type="protein sequence ID" value="CAG7726295.1"/>
    <property type="molecule type" value="Genomic_DNA"/>
</dbReference>
<feature type="non-terminal residue" evidence="2">
    <location>
        <position position="342"/>
    </location>
</feature>
<evidence type="ECO:0000313" key="2">
    <source>
        <dbReference type="EMBL" id="CAG7726295.1"/>
    </source>
</evidence>
<feature type="transmembrane region" description="Helical" evidence="1">
    <location>
        <begin position="133"/>
        <end position="152"/>
    </location>
</feature>
<evidence type="ECO:0000256" key="1">
    <source>
        <dbReference type="SAM" id="Phobius"/>
    </source>
</evidence>
<comment type="caution">
    <text evidence="2">The sequence shown here is derived from an EMBL/GenBank/DDBJ whole genome shotgun (WGS) entry which is preliminary data.</text>
</comment>
<dbReference type="Proteomes" id="UP000708208">
    <property type="component" value="Unassembled WGS sequence"/>
</dbReference>
<name>A0A8J2KHC7_9HEXA</name>
<gene>
    <name evidence="2" type="ORF">AFUS01_LOCUS15213</name>
</gene>
<keyword evidence="1" id="KW-1133">Transmembrane helix</keyword>